<dbReference type="AlphaFoldDB" id="A0A9D5S7Z8"/>
<evidence type="ECO:0000313" key="7">
    <source>
        <dbReference type="Proteomes" id="UP000806522"/>
    </source>
</evidence>
<dbReference type="Gene3D" id="3.30.379.10">
    <property type="entry name" value="Chitobiase/beta-hexosaminidase domain 2-like"/>
    <property type="match status" value="1"/>
</dbReference>
<dbReference type="Pfam" id="PF12972">
    <property type="entry name" value="NAGLU_C"/>
    <property type="match status" value="1"/>
</dbReference>
<evidence type="ECO:0000259" key="5">
    <source>
        <dbReference type="Pfam" id="PF12972"/>
    </source>
</evidence>
<dbReference type="Gene3D" id="1.20.120.670">
    <property type="entry name" value="N-acetyl-b-d-glucoasminidase"/>
    <property type="match status" value="1"/>
</dbReference>
<feature type="domain" description="Alpha-N-acetylglucosaminidase tim-barrel" evidence="3">
    <location>
        <begin position="113"/>
        <end position="441"/>
    </location>
</feature>
<dbReference type="GO" id="GO:0016787">
    <property type="term" value="F:hydrolase activity"/>
    <property type="evidence" value="ECO:0007669"/>
    <property type="project" value="UniProtKB-KW"/>
</dbReference>
<dbReference type="InterPro" id="IPR024240">
    <property type="entry name" value="NAGLU_N"/>
</dbReference>
<proteinExistence type="predicted"/>
<dbReference type="InterPro" id="IPR029018">
    <property type="entry name" value="Hex-like_dom2"/>
</dbReference>
<dbReference type="EMBL" id="SUYC01000006">
    <property type="protein sequence ID" value="MBE6270619.1"/>
    <property type="molecule type" value="Genomic_DNA"/>
</dbReference>
<keyword evidence="2" id="KW-0732">Signal</keyword>
<dbReference type="PANTHER" id="PTHR12872:SF1">
    <property type="entry name" value="ALPHA-N-ACETYLGLUCOSAMINIDASE"/>
    <property type="match status" value="1"/>
</dbReference>
<organism evidence="6 7">
    <name type="scientific">Xylanibacter ruminicola</name>
    <name type="common">Prevotella ruminicola</name>
    <dbReference type="NCBI Taxonomy" id="839"/>
    <lineage>
        <taxon>Bacteria</taxon>
        <taxon>Pseudomonadati</taxon>
        <taxon>Bacteroidota</taxon>
        <taxon>Bacteroidia</taxon>
        <taxon>Bacteroidales</taxon>
        <taxon>Prevotellaceae</taxon>
        <taxon>Xylanibacter</taxon>
    </lineage>
</organism>
<comment type="caution">
    <text evidence="6">The sequence shown here is derived from an EMBL/GenBank/DDBJ whole genome shotgun (WGS) entry which is preliminary data.</text>
</comment>
<evidence type="ECO:0000259" key="4">
    <source>
        <dbReference type="Pfam" id="PF12971"/>
    </source>
</evidence>
<dbReference type="Proteomes" id="UP000806522">
    <property type="component" value="Unassembled WGS sequence"/>
</dbReference>
<keyword evidence="1" id="KW-0378">Hydrolase</keyword>
<evidence type="ECO:0000313" key="6">
    <source>
        <dbReference type="EMBL" id="MBE6270619.1"/>
    </source>
</evidence>
<dbReference type="Pfam" id="PF05089">
    <property type="entry name" value="NAGLU"/>
    <property type="match status" value="1"/>
</dbReference>
<evidence type="ECO:0000256" key="1">
    <source>
        <dbReference type="ARBA" id="ARBA00022801"/>
    </source>
</evidence>
<sequence>MKKLLTVIIGFLLSVQIWANPVDDLLERIDKGASAKFKTQLVKSNKDFFELDQAGTKVVIRGNTWVNIASGLNWYLKYYAGVHLSWNQMQTKLPARLPAVKAKERHETDLALRYDFNYCTFSYSMAFWDWKRWEKEIDWMALHGVNLPLAIVGEECVWRNMLLKLGYTEQEVGQFIAGPAFLAWWEMNNLEGWGGPLPLSWYARQEKLQKQILARMKQLGMHPVLPGYCGMVPHDAKQRLGLNVADAGLWNGFQRPANLLPTDARFAEIATLYYNELTKLFGKADYYSMDPFHESNDDPNLDYAKAGQAMMQAMKRVNPKAVWVIQGWTENPRESMVDGMKTGDLLVLDLFSECRPMFGIPSIWKREQGYKQHQWLFCLLENFGANVGLHGRMDQLLDNFYMLKNSKLKAQSSNLKGIGFTMEGSENNPVMFELMSELPWRSEKFTKEVWIKNYVKARYGVEDKTIEQAWLVLVQSIYNCPAGNNQQGPHESIFCGRPSLNNFQASSWSKMKNYYDPADTKRAAELMNSVAEKYRGNNNFEYDLVDITRQALADQARLQYHKTIADYKAFSRQCFDKDAKRFLDMLLMQDKLLGTRTEFRLGHWTQAALNAGTTAEEKKLYEWNARVQITTWGNRYCADTGGLRDYAHKEWQGLLKDFYYVRWKAYFDALAAQMKAQTAPQPELLGGGPNATKTAAELFQMALPQEIKLDYYAMEEPWTLDQTPYSAAPEGSPVDIALEAMQLIDN</sequence>
<protein>
    <submittedName>
        <fullName evidence="6">Alpha-N-acetylglucosaminidase</fullName>
    </submittedName>
</protein>
<reference evidence="6" key="1">
    <citation type="submission" date="2019-04" db="EMBL/GenBank/DDBJ databases">
        <title>Evolution of Biomass-Degrading Anaerobic Consortia Revealed by Metagenomics.</title>
        <authorList>
            <person name="Peng X."/>
        </authorList>
    </citation>
    <scope>NUCLEOTIDE SEQUENCE</scope>
    <source>
        <strain evidence="6">SIG140</strain>
    </source>
</reference>
<feature type="domain" description="Alpha-N-acetylglucosaminidase C-terminal" evidence="5">
    <location>
        <begin position="450"/>
        <end position="739"/>
    </location>
</feature>
<gene>
    <name evidence="6" type="ORF">E7101_06670</name>
</gene>
<feature type="domain" description="Alpha-N-acetylglucosaminidase N-terminal" evidence="4">
    <location>
        <begin position="21"/>
        <end position="99"/>
    </location>
</feature>
<dbReference type="Gene3D" id="3.20.20.80">
    <property type="entry name" value="Glycosidases"/>
    <property type="match status" value="1"/>
</dbReference>
<feature type="chain" id="PRO_5038651008" evidence="2">
    <location>
        <begin position="20"/>
        <end position="746"/>
    </location>
</feature>
<dbReference type="InterPro" id="IPR007781">
    <property type="entry name" value="NAGLU"/>
</dbReference>
<evidence type="ECO:0000259" key="3">
    <source>
        <dbReference type="Pfam" id="PF05089"/>
    </source>
</evidence>
<dbReference type="GO" id="GO:0005975">
    <property type="term" value="P:carbohydrate metabolic process"/>
    <property type="evidence" value="ECO:0007669"/>
    <property type="project" value="UniProtKB-ARBA"/>
</dbReference>
<dbReference type="InterPro" id="IPR024733">
    <property type="entry name" value="NAGLU_tim-barrel"/>
</dbReference>
<dbReference type="InterPro" id="IPR024732">
    <property type="entry name" value="NAGLU_C"/>
</dbReference>
<dbReference type="PANTHER" id="PTHR12872">
    <property type="entry name" value="ALPHA-N-ACETYLGLUCOSAMINIDASE"/>
    <property type="match status" value="1"/>
</dbReference>
<evidence type="ECO:0000256" key="2">
    <source>
        <dbReference type="SAM" id="SignalP"/>
    </source>
</evidence>
<dbReference type="Pfam" id="PF12971">
    <property type="entry name" value="NAGLU_N"/>
    <property type="match status" value="1"/>
</dbReference>
<feature type="signal peptide" evidence="2">
    <location>
        <begin position="1"/>
        <end position="19"/>
    </location>
</feature>
<accession>A0A9D5S7Z8</accession>
<name>A0A9D5S7Z8_XYLRU</name>